<dbReference type="InterPro" id="IPR053924">
    <property type="entry name" value="RecX_HTH_2nd"/>
</dbReference>
<evidence type="ECO:0000256" key="1">
    <source>
        <dbReference type="ARBA" id="ARBA00004496"/>
    </source>
</evidence>
<reference evidence="10" key="1">
    <citation type="submission" date="2018-09" db="EMBL/GenBank/DDBJ databases">
        <authorList>
            <person name="Zhu H."/>
        </authorList>
    </citation>
    <scope>NUCLEOTIDE SEQUENCE [LARGE SCALE GENOMIC DNA]</scope>
    <source>
        <strain evidence="10">K2R23-3</strain>
    </source>
</reference>
<comment type="function">
    <text evidence="5">Modulates RecA activity.</text>
</comment>
<feature type="domain" description="RecX third three-helical" evidence="7">
    <location>
        <begin position="214"/>
        <end position="262"/>
    </location>
</feature>
<evidence type="ECO:0000259" key="7">
    <source>
        <dbReference type="Pfam" id="PF21981"/>
    </source>
</evidence>
<accession>A0A385YUJ9</accession>
<evidence type="ECO:0000259" key="8">
    <source>
        <dbReference type="Pfam" id="PF21982"/>
    </source>
</evidence>
<dbReference type="Pfam" id="PF21981">
    <property type="entry name" value="RecX_HTH3"/>
    <property type="match status" value="2"/>
</dbReference>
<evidence type="ECO:0000256" key="2">
    <source>
        <dbReference type="ARBA" id="ARBA00009695"/>
    </source>
</evidence>
<comment type="similarity">
    <text evidence="2 5">Belongs to the RecX family.</text>
</comment>
<dbReference type="PANTHER" id="PTHR33602:SF1">
    <property type="entry name" value="REGULATORY PROTEIN RECX FAMILY PROTEIN"/>
    <property type="match status" value="1"/>
</dbReference>
<dbReference type="GO" id="GO:0005737">
    <property type="term" value="C:cytoplasm"/>
    <property type="evidence" value="ECO:0007669"/>
    <property type="project" value="UniProtKB-SubCell"/>
</dbReference>
<organism evidence="9 10">
    <name type="scientific">Paenisporosarcina cavernae</name>
    <dbReference type="NCBI Taxonomy" id="2320858"/>
    <lineage>
        <taxon>Bacteria</taxon>
        <taxon>Bacillati</taxon>
        <taxon>Bacillota</taxon>
        <taxon>Bacilli</taxon>
        <taxon>Bacillales</taxon>
        <taxon>Caryophanaceae</taxon>
        <taxon>Paenisporosarcina</taxon>
    </lineage>
</organism>
<evidence type="ECO:0000259" key="6">
    <source>
        <dbReference type="Pfam" id="PF02631"/>
    </source>
</evidence>
<dbReference type="Pfam" id="PF21982">
    <property type="entry name" value="RecX_HTH1"/>
    <property type="match status" value="1"/>
</dbReference>
<dbReference type="Gene3D" id="1.10.10.10">
    <property type="entry name" value="Winged helix-like DNA-binding domain superfamily/Winged helix DNA-binding domain"/>
    <property type="match status" value="4"/>
</dbReference>
<dbReference type="PANTHER" id="PTHR33602">
    <property type="entry name" value="REGULATORY PROTEIN RECX FAMILY PROTEIN"/>
    <property type="match status" value="1"/>
</dbReference>
<dbReference type="HAMAP" id="MF_01114">
    <property type="entry name" value="RecX"/>
    <property type="match status" value="1"/>
</dbReference>
<gene>
    <name evidence="5 9" type="primary">recX</name>
    <name evidence="9" type="ORF">D3873_10360</name>
</gene>
<keyword evidence="10" id="KW-1185">Reference proteome</keyword>
<name>A0A385YUJ9_9BACL</name>
<evidence type="ECO:0000256" key="3">
    <source>
        <dbReference type="ARBA" id="ARBA00018111"/>
    </source>
</evidence>
<feature type="domain" description="RecX first three-helical" evidence="8">
    <location>
        <begin position="65"/>
        <end position="103"/>
    </location>
</feature>
<dbReference type="GO" id="GO:0006282">
    <property type="term" value="P:regulation of DNA repair"/>
    <property type="evidence" value="ECO:0007669"/>
    <property type="project" value="UniProtKB-UniRule"/>
</dbReference>
<dbReference type="InterPro" id="IPR003783">
    <property type="entry name" value="Regulatory_RecX"/>
</dbReference>
<dbReference type="Proteomes" id="UP000265725">
    <property type="component" value="Chromosome"/>
</dbReference>
<evidence type="ECO:0000256" key="5">
    <source>
        <dbReference type="HAMAP-Rule" id="MF_01114"/>
    </source>
</evidence>
<comment type="subcellular location">
    <subcellularLocation>
        <location evidence="1 5">Cytoplasm</location>
    </subcellularLocation>
</comment>
<dbReference type="RefSeq" id="WP_119883951.1">
    <property type="nucleotide sequence ID" value="NZ_CP032418.1"/>
</dbReference>
<feature type="domain" description="RecX second three-helical" evidence="6">
    <location>
        <begin position="110"/>
        <end position="148"/>
    </location>
</feature>
<keyword evidence="4 5" id="KW-0963">Cytoplasm</keyword>
<proteinExistence type="inferred from homology"/>
<evidence type="ECO:0000256" key="4">
    <source>
        <dbReference type="ARBA" id="ARBA00022490"/>
    </source>
</evidence>
<feature type="domain" description="RecX third three-helical" evidence="7">
    <location>
        <begin position="157"/>
        <end position="203"/>
    </location>
</feature>
<dbReference type="NCBIfam" id="NF010733">
    <property type="entry name" value="PRK14135.1"/>
    <property type="match status" value="1"/>
</dbReference>
<dbReference type="Pfam" id="PF02631">
    <property type="entry name" value="RecX_HTH2"/>
    <property type="match status" value="1"/>
</dbReference>
<dbReference type="OrthoDB" id="5421057at2"/>
<dbReference type="InterPro" id="IPR053925">
    <property type="entry name" value="RecX_HTH_3rd"/>
</dbReference>
<dbReference type="AlphaFoldDB" id="A0A385YUJ9"/>
<dbReference type="InterPro" id="IPR036388">
    <property type="entry name" value="WH-like_DNA-bd_sf"/>
</dbReference>
<evidence type="ECO:0000313" key="9">
    <source>
        <dbReference type="EMBL" id="AYC30234.1"/>
    </source>
</evidence>
<dbReference type="InterPro" id="IPR053926">
    <property type="entry name" value="RecX_HTH_1st"/>
</dbReference>
<dbReference type="KEGG" id="paek:D3873_10360"/>
<evidence type="ECO:0000313" key="10">
    <source>
        <dbReference type="Proteomes" id="UP000265725"/>
    </source>
</evidence>
<sequence length="274" mass="32477">MNLPTITKISRQKNNQERYNIYLDGKYEFAVDEAVLVQYELAKDRVLEDWERDEILFDEEVQKSFNKALHFLGFRMRSEKEVKDKLKKLGYGEAVIIEAVRKLYTLGFLNDEEFSKALMQTKKNSNKQGPRAIQQELMKKGIDKKLQESILNDYSEEDQLATAREIRDKVIRKLTSKTPSQTKNKIQETLMRKGFNFEIIRTVNEEVEWETETEEWLELISAQGEKVWDKFAKKYSGYERTMRVKQALYQKGFPSEQIDNFIERKVNEENGEEI</sequence>
<dbReference type="EMBL" id="CP032418">
    <property type="protein sequence ID" value="AYC30234.1"/>
    <property type="molecule type" value="Genomic_DNA"/>
</dbReference>
<protein>
    <recommendedName>
        <fullName evidence="3 5">Regulatory protein RecX</fullName>
    </recommendedName>
</protein>